<feature type="compositionally biased region" description="Polar residues" evidence="1">
    <location>
        <begin position="277"/>
        <end position="288"/>
    </location>
</feature>
<evidence type="ECO:0000313" key="3">
    <source>
        <dbReference type="EMBL" id="CEL11820.1"/>
    </source>
</evidence>
<keyword evidence="4" id="KW-1185">Reference proteome</keyword>
<name>A0A0U5CKI3_ASPCI</name>
<feature type="compositionally biased region" description="Polar residues" evidence="1">
    <location>
        <begin position="450"/>
        <end position="462"/>
    </location>
</feature>
<feature type="chain" id="PRO_5006855749" description="Apple domain-containing protein" evidence="2">
    <location>
        <begin position="21"/>
        <end position="524"/>
    </location>
</feature>
<dbReference type="EMBL" id="CDMC01000032">
    <property type="protein sequence ID" value="CEL11820.1"/>
    <property type="molecule type" value="Genomic_DNA"/>
</dbReference>
<dbReference type="Proteomes" id="UP000054771">
    <property type="component" value="Unassembled WGS sequence"/>
</dbReference>
<feature type="compositionally biased region" description="Pro residues" evidence="1">
    <location>
        <begin position="169"/>
        <end position="179"/>
    </location>
</feature>
<organism evidence="3 4">
    <name type="scientific">Aspergillus calidoustus</name>
    <dbReference type="NCBI Taxonomy" id="454130"/>
    <lineage>
        <taxon>Eukaryota</taxon>
        <taxon>Fungi</taxon>
        <taxon>Dikarya</taxon>
        <taxon>Ascomycota</taxon>
        <taxon>Pezizomycotina</taxon>
        <taxon>Eurotiomycetes</taxon>
        <taxon>Eurotiomycetidae</taxon>
        <taxon>Eurotiales</taxon>
        <taxon>Aspergillaceae</taxon>
        <taxon>Aspergillus</taxon>
        <taxon>Aspergillus subgen. Nidulantes</taxon>
    </lineage>
</organism>
<evidence type="ECO:0000256" key="2">
    <source>
        <dbReference type="SAM" id="SignalP"/>
    </source>
</evidence>
<dbReference type="OMA" id="PCESTIV"/>
<reference evidence="4" key="1">
    <citation type="journal article" date="2016" name="Genome Announc.">
        <title>Draft genome sequences of fungus Aspergillus calidoustus.</title>
        <authorList>
            <person name="Horn F."/>
            <person name="Linde J."/>
            <person name="Mattern D.J."/>
            <person name="Walther G."/>
            <person name="Guthke R."/>
            <person name="Scherlach K."/>
            <person name="Martin K."/>
            <person name="Brakhage A.A."/>
            <person name="Petzke L."/>
            <person name="Valiante V."/>
        </authorList>
    </citation>
    <scope>NUCLEOTIDE SEQUENCE [LARGE SCALE GENOMIC DNA]</scope>
    <source>
        <strain evidence="4">SF006504</strain>
    </source>
</reference>
<feature type="compositionally biased region" description="Low complexity" evidence="1">
    <location>
        <begin position="180"/>
        <end position="210"/>
    </location>
</feature>
<evidence type="ECO:0000256" key="1">
    <source>
        <dbReference type="SAM" id="MobiDB-lite"/>
    </source>
</evidence>
<feature type="compositionally biased region" description="Acidic residues" evidence="1">
    <location>
        <begin position="257"/>
        <end position="276"/>
    </location>
</feature>
<feature type="signal peptide" evidence="2">
    <location>
        <begin position="1"/>
        <end position="20"/>
    </location>
</feature>
<protein>
    <recommendedName>
        <fullName evidence="5">Apple domain-containing protein</fullName>
    </recommendedName>
</protein>
<accession>A0A0U5CKI3</accession>
<proteinExistence type="predicted"/>
<feature type="compositionally biased region" description="Low complexity" evidence="1">
    <location>
        <begin position="289"/>
        <end position="300"/>
    </location>
</feature>
<feature type="compositionally biased region" description="Low complexity" evidence="1">
    <location>
        <begin position="232"/>
        <end position="243"/>
    </location>
</feature>
<keyword evidence="2" id="KW-0732">Signal</keyword>
<feature type="region of interest" description="Disordered" evidence="1">
    <location>
        <begin position="165"/>
        <end position="300"/>
    </location>
</feature>
<evidence type="ECO:0008006" key="5">
    <source>
        <dbReference type="Google" id="ProtNLM"/>
    </source>
</evidence>
<sequence>MKSFNVQLFGLLAALSPFAAASIGTTTITSVYTTTAVTTSTSTLADCSVSGSAQISCIDGFYNTYGAVWEEYCAASVSGGSLISRSAGLSLRACMSGCAVRTGCSGTYWDATAKLCYLMTGELTITAGGPYQAARRYSPDYQPCESTIVSTVVDTVTSLVVSTYSITPTPTPAPTPTPDPVLSSSTTSTSSILSPPASPSSSPSSSRPVIPSRPPTLPVSSHTPTPSPPPSSVATTTSASSTTIETGSEVTPVPGTEGDDDTEDDDCTEYDPEDTESSTSATYPGATQTTSSHTLPATTTAPLTTSTVTVTEVHTLTACPSFVRDCPASEQTTYVTTETIDIYTTICPVTATETSAPDAPITTQAPLPGHEMTISTVYQTSIHTIIACPLSVPDCPAQQQTTYLSTETLPSYATVTLIPVEVPTETAVDVSETGTGSGSNGIETEGGLPDSSSSQQAHPTFTTSVASRSSAAVISASSSHEQTASDTSSAVGSVFTGAASVLRFQPGYAQMAAGLLGLAAAALI</sequence>
<gene>
    <name evidence="3" type="ORF">ASPCAL14916</name>
</gene>
<feature type="region of interest" description="Disordered" evidence="1">
    <location>
        <begin position="426"/>
        <end position="462"/>
    </location>
</feature>
<evidence type="ECO:0000313" key="4">
    <source>
        <dbReference type="Proteomes" id="UP000054771"/>
    </source>
</evidence>
<dbReference type="STRING" id="454130.A0A0U5CKI3"/>
<dbReference type="AlphaFoldDB" id="A0A0U5CKI3"/>
<dbReference type="OrthoDB" id="4511168at2759"/>